<keyword evidence="4 6" id="KW-0548">Nucleotidyltransferase</keyword>
<evidence type="ECO:0000256" key="5">
    <source>
        <dbReference type="ARBA" id="ARBA00023125"/>
    </source>
</evidence>
<feature type="domain" description="DarT" evidence="7">
    <location>
        <begin position="9"/>
        <end position="208"/>
    </location>
</feature>
<feature type="binding site" evidence="6">
    <location>
        <begin position="13"/>
        <end position="15"/>
    </location>
    <ligand>
        <name>NAD(+)</name>
        <dbReference type="ChEBI" id="CHEBI:57540"/>
    </ligand>
</feature>
<dbReference type="Pfam" id="PF14487">
    <property type="entry name" value="DarT"/>
    <property type="match status" value="1"/>
</dbReference>
<reference evidence="8 9" key="1">
    <citation type="submission" date="2019-09" db="EMBL/GenBank/DDBJ databases">
        <authorList>
            <person name="Chandra G."/>
            <person name="Truman W A."/>
        </authorList>
    </citation>
    <scope>NUCLEOTIDE SEQUENCE [LARGE SCALE GENOMIC DNA]</scope>
    <source>
        <strain evidence="8">PS938</strain>
    </source>
</reference>
<evidence type="ECO:0000313" key="9">
    <source>
        <dbReference type="Proteomes" id="UP000327191"/>
    </source>
</evidence>
<comment type="similarity">
    <text evidence="6">Belongs to the DarT ADP-ribosyltransferase family.</text>
</comment>
<dbReference type="GO" id="GO:0016779">
    <property type="term" value="F:nucleotidyltransferase activity"/>
    <property type="evidence" value="ECO:0007669"/>
    <property type="project" value="UniProtKB-UniRule"/>
</dbReference>
<dbReference type="CDD" id="cd00077">
    <property type="entry name" value="HDc"/>
    <property type="match status" value="1"/>
</dbReference>
<dbReference type="Proteomes" id="UP000327191">
    <property type="component" value="Unassembled WGS sequence"/>
</dbReference>
<dbReference type="RefSeq" id="WP_150672297.1">
    <property type="nucleotide sequence ID" value="NZ_CABVJE010000005.1"/>
</dbReference>
<gene>
    <name evidence="8" type="ORF">PS938_01356</name>
</gene>
<comment type="catalytic activity">
    <reaction evidence="6">
        <text>a thymidine in DNA + NAD(+) = an N-(ADP-alpha-D-ribosyl)-thymidine in DNA + nicotinamide + H(+)</text>
        <dbReference type="Rhea" id="RHEA:71651"/>
        <dbReference type="Rhea" id="RHEA-COMP:13556"/>
        <dbReference type="Rhea" id="RHEA-COMP:18051"/>
        <dbReference type="ChEBI" id="CHEBI:15378"/>
        <dbReference type="ChEBI" id="CHEBI:17154"/>
        <dbReference type="ChEBI" id="CHEBI:57540"/>
        <dbReference type="ChEBI" id="CHEBI:137386"/>
        <dbReference type="ChEBI" id="CHEBI:191199"/>
    </reaction>
</comment>
<keyword evidence="2 6" id="KW-0328">Glycosyltransferase</keyword>
<comment type="caution">
    <text evidence="6">Lacks conserved residue(s) required for the propagation of feature annotation.</text>
</comment>
<evidence type="ECO:0000259" key="7">
    <source>
        <dbReference type="PROSITE" id="PS52018"/>
    </source>
</evidence>
<dbReference type="InterPro" id="IPR006674">
    <property type="entry name" value="HD_domain"/>
</dbReference>
<evidence type="ECO:0000256" key="2">
    <source>
        <dbReference type="ARBA" id="ARBA00022676"/>
    </source>
</evidence>
<dbReference type="Pfam" id="PF01966">
    <property type="entry name" value="HD"/>
    <property type="match status" value="1"/>
</dbReference>
<evidence type="ECO:0000256" key="3">
    <source>
        <dbReference type="ARBA" id="ARBA00022679"/>
    </source>
</evidence>
<dbReference type="OrthoDB" id="9813972at2"/>
<sequence>MVPEEHEDRFAYHFTLIENLDSILENGILATNFKNKKNISHKDIANAGIQCRRSTMMVGKGPGGVVHDYVPFYFAKRTPMLLSLVKTKNIDQNDVIYLAVSVNKILDRNVIFSDASANTAIPPNFYAEAKSLENLDWEVIDSRQWTYNESAGRKNRKMAEMLVHEKVEMSDVSYIVVWNEHYKKYVQDELRESGFENIPVVTDFYNYFIDHYFCQFGEPKRRNLITGPRVLKRLMRKYFFEVLEVGPDNEGFGSISEALKAIEEDFDCIKELAEINGLPTANKIHKEDVGAHSRSVAARVVKDSHFSQFTKEEQECLILAAYLHDIGKGPKSRWKNGIQQVDEDHAKKSLPMLKRIFTEDIGGWTKEQLRIVFMLVTYDDLIGDIVANNRDPRQIIDVVKTRRHVDLLIAIGKADMGAIREDWVSDNLESIEEVRDNAYQALERKHD</sequence>
<evidence type="ECO:0000256" key="1">
    <source>
        <dbReference type="ARBA" id="ARBA00022649"/>
    </source>
</evidence>
<keyword evidence="3 6" id="KW-0808">Transferase</keyword>
<dbReference type="SUPFAM" id="SSF109604">
    <property type="entry name" value="HD-domain/PDEase-like"/>
    <property type="match status" value="1"/>
</dbReference>
<keyword evidence="5 6" id="KW-0238">DNA-binding</keyword>
<proteinExistence type="inferred from homology"/>
<dbReference type="PROSITE" id="PS52018">
    <property type="entry name" value="DART"/>
    <property type="match status" value="1"/>
</dbReference>
<feature type="active site" evidence="6">
    <location>
        <position position="160"/>
    </location>
</feature>
<dbReference type="InterPro" id="IPR029494">
    <property type="entry name" value="DarT"/>
</dbReference>
<dbReference type="GO" id="GO:0003677">
    <property type="term" value="F:DNA binding"/>
    <property type="evidence" value="ECO:0007669"/>
    <property type="project" value="UniProtKB-UniRule"/>
</dbReference>
<name>A0A5E7SP38_PSEFL</name>
<evidence type="ECO:0000256" key="4">
    <source>
        <dbReference type="ARBA" id="ARBA00022695"/>
    </source>
</evidence>
<dbReference type="EMBL" id="CABVJE010000005">
    <property type="protein sequence ID" value="VVP88571.1"/>
    <property type="molecule type" value="Genomic_DNA"/>
</dbReference>
<dbReference type="InterPro" id="IPR003607">
    <property type="entry name" value="HD/PDEase_dom"/>
</dbReference>
<feature type="binding site" evidence="6">
    <location>
        <position position="53"/>
    </location>
    <ligand>
        <name>NAD(+)</name>
        <dbReference type="ChEBI" id="CHEBI:57540"/>
    </ligand>
</feature>
<accession>A0A5E7SP38</accession>
<dbReference type="Gene3D" id="1.10.3210.10">
    <property type="entry name" value="Hypothetical protein af1432"/>
    <property type="match status" value="1"/>
</dbReference>
<evidence type="ECO:0000256" key="6">
    <source>
        <dbReference type="PROSITE-ProRule" id="PRU01362"/>
    </source>
</evidence>
<dbReference type="GO" id="GO:0016757">
    <property type="term" value="F:glycosyltransferase activity"/>
    <property type="evidence" value="ECO:0007669"/>
    <property type="project" value="UniProtKB-UniRule"/>
</dbReference>
<keyword evidence="1 6" id="KW-1277">Toxin-antitoxin system</keyword>
<feature type="active site" description="Proton acceptor" evidence="6">
    <location>
        <position position="53"/>
    </location>
</feature>
<evidence type="ECO:0000313" key="8">
    <source>
        <dbReference type="EMBL" id="VVP88571.1"/>
    </source>
</evidence>
<dbReference type="AlphaFoldDB" id="A0A5E7SP38"/>
<protein>
    <recommendedName>
        <fullName evidence="7">DarT domain-containing protein</fullName>
    </recommendedName>
</protein>
<organism evidence="8 9">
    <name type="scientific">Pseudomonas fluorescens</name>
    <dbReference type="NCBI Taxonomy" id="294"/>
    <lineage>
        <taxon>Bacteria</taxon>
        <taxon>Pseudomonadati</taxon>
        <taxon>Pseudomonadota</taxon>
        <taxon>Gammaproteobacteria</taxon>
        <taxon>Pseudomonadales</taxon>
        <taxon>Pseudomonadaceae</taxon>
        <taxon>Pseudomonas</taxon>
    </lineage>
</organism>